<evidence type="ECO:0000313" key="3">
    <source>
        <dbReference type="Proteomes" id="UP000064967"/>
    </source>
</evidence>
<organism evidence="2 3">
    <name type="scientific">Labilithrix luteola</name>
    <dbReference type="NCBI Taxonomy" id="1391654"/>
    <lineage>
        <taxon>Bacteria</taxon>
        <taxon>Pseudomonadati</taxon>
        <taxon>Myxococcota</taxon>
        <taxon>Polyangia</taxon>
        <taxon>Polyangiales</taxon>
        <taxon>Labilitrichaceae</taxon>
        <taxon>Labilithrix</taxon>
    </lineage>
</organism>
<dbReference type="Proteomes" id="UP000064967">
    <property type="component" value="Chromosome"/>
</dbReference>
<protein>
    <submittedName>
        <fullName evidence="2">Hydrolase (HAD superfamily)</fullName>
    </submittedName>
</protein>
<dbReference type="Gene3D" id="3.10.450.590">
    <property type="match status" value="1"/>
</dbReference>
<dbReference type="Pfam" id="PF12146">
    <property type="entry name" value="Hydrolase_4"/>
    <property type="match status" value="1"/>
</dbReference>
<feature type="domain" description="Serine aminopeptidase S33" evidence="1">
    <location>
        <begin position="206"/>
        <end position="454"/>
    </location>
</feature>
<sequence length="489" mass="51956">MWRRTWLPRSFVLDADIVHRRMKHVVSFVIVGLTLQACAPAAKTPTAQVGAPARSVEESSEAVGRRFLALLAAGDYPGASAMGDATMQSKFDAAAAERVWTATQRKLGTFQRVGAVRVAAGKSGNQRLFFQTAFEHGEATLLVVVDPKGSVAGFWIEGVHATSKPADQPFSSASYVRPDLFAEHSTTIGIAPYVLPATVSVPKSNEKHAAVVFIHGSGPLDRDESVGALKPFRDLAQGFASAGIVSLRYDKRAFAYKTTAPEVAFATFEASTIDDACAAIDAVRKEPSVDPAKVFVVGHSLGGYALPTVVARCKTPIAGLIALAPAGRALQDIIVAQREAQLVASEPPSAARDAKVADLRAQATKVRALPTTAANDPPASDLLGIPASYWRSLDHASFPKRVSAISVPTLATFGGNDVQVTSSDAAVWEALAQAHEPRETLDIRRYPSLNHFLFSGRMEASTPLTAHTADANLVGDLVDWIRARSRTSG</sequence>
<proteinExistence type="predicted"/>
<accession>A0A0K1QF17</accession>
<evidence type="ECO:0000313" key="2">
    <source>
        <dbReference type="EMBL" id="AKV04359.1"/>
    </source>
</evidence>
<dbReference type="GO" id="GO:0052689">
    <property type="term" value="F:carboxylic ester hydrolase activity"/>
    <property type="evidence" value="ECO:0007669"/>
    <property type="project" value="TreeGrafter"/>
</dbReference>
<dbReference type="PANTHER" id="PTHR43265">
    <property type="entry name" value="ESTERASE ESTD"/>
    <property type="match status" value="1"/>
</dbReference>
<reference evidence="2 3" key="1">
    <citation type="submission" date="2015-08" db="EMBL/GenBank/DDBJ databases">
        <authorList>
            <person name="Babu N.S."/>
            <person name="Beckwith C.J."/>
            <person name="Beseler K.G."/>
            <person name="Brison A."/>
            <person name="Carone J.V."/>
            <person name="Caskin T.P."/>
            <person name="Diamond M."/>
            <person name="Durham M.E."/>
            <person name="Foxe J.M."/>
            <person name="Go M."/>
            <person name="Henderson B.A."/>
            <person name="Jones I.B."/>
            <person name="McGettigan J.A."/>
            <person name="Micheletti S.J."/>
            <person name="Nasrallah M.E."/>
            <person name="Ortiz D."/>
            <person name="Piller C.R."/>
            <person name="Privatt S.R."/>
            <person name="Schneider S.L."/>
            <person name="Sharp S."/>
            <person name="Smith T.C."/>
            <person name="Stanton J.D."/>
            <person name="Ullery H.E."/>
            <person name="Wilson R.J."/>
            <person name="Serrano M.G."/>
            <person name="Buck G."/>
            <person name="Lee V."/>
            <person name="Wang Y."/>
            <person name="Carvalho R."/>
            <person name="Voegtly L."/>
            <person name="Shi R."/>
            <person name="Duckworth R."/>
            <person name="Johnson A."/>
            <person name="Loviza R."/>
            <person name="Walstead R."/>
            <person name="Shah Z."/>
            <person name="Kiflezghi M."/>
            <person name="Wade K."/>
            <person name="Ball S.L."/>
            <person name="Bradley K.W."/>
            <person name="Asai D.J."/>
            <person name="Bowman C.A."/>
            <person name="Russell D.A."/>
            <person name="Pope W.H."/>
            <person name="Jacobs-Sera D."/>
            <person name="Hendrix R.W."/>
            <person name="Hatfull G.F."/>
        </authorList>
    </citation>
    <scope>NUCLEOTIDE SEQUENCE [LARGE SCALE GENOMIC DNA]</scope>
    <source>
        <strain evidence="2 3">DSM 27648</strain>
    </source>
</reference>
<gene>
    <name evidence="2" type="ORF">AKJ09_11022</name>
</gene>
<dbReference type="STRING" id="1391654.AKJ09_11022"/>
<dbReference type="InterPro" id="IPR022742">
    <property type="entry name" value="Hydrolase_4"/>
</dbReference>
<dbReference type="InterPro" id="IPR053145">
    <property type="entry name" value="AB_hydrolase_Est10"/>
</dbReference>
<dbReference type="AlphaFoldDB" id="A0A0K1QF17"/>
<dbReference type="PANTHER" id="PTHR43265:SF1">
    <property type="entry name" value="ESTERASE ESTD"/>
    <property type="match status" value="1"/>
</dbReference>
<keyword evidence="2" id="KW-0378">Hydrolase</keyword>
<dbReference type="KEGG" id="llu:AKJ09_11022"/>
<dbReference type="InterPro" id="IPR029058">
    <property type="entry name" value="AB_hydrolase_fold"/>
</dbReference>
<dbReference type="Gene3D" id="3.40.50.1820">
    <property type="entry name" value="alpha/beta hydrolase"/>
    <property type="match status" value="1"/>
</dbReference>
<name>A0A0K1QF17_9BACT</name>
<keyword evidence="3" id="KW-1185">Reference proteome</keyword>
<dbReference type="EMBL" id="CP012333">
    <property type="protein sequence ID" value="AKV04359.1"/>
    <property type="molecule type" value="Genomic_DNA"/>
</dbReference>
<evidence type="ECO:0000259" key="1">
    <source>
        <dbReference type="Pfam" id="PF12146"/>
    </source>
</evidence>
<dbReference type="SUPFAM" id="SSF53474">
    <property type="entry name" value="alpha/beta-Hydrolases"/>
    <property type="match status" value="1"/>
</dbReference>